<dbReference type="EMBL" id="JADIKK010000008">
    <property type="protein sequence ID" value="MFK2876866.1"/>
    <property type="molecule type" value="Genomic_DNA"/>
</dbReference>
<sequence>MDEHAAPQPPATEDVWHPRLSRTERHERFARNFSDEQMRSLKDLGCTTAQIDRLRISLRVIAASTTPAIPAPKLADVRAPLDDLAKKAKETAKALESLLKAPESNDARTEAKERLRDAIFSLYPDRCRPDPHKVGFYNDYDECIEEAKRLLDKVHEVEKIAAKAREDMPTKATRARIQTRPIGHIHSALSFNFAPTPRQPKELIPPSVSITSPFRKIVGICYEAAGATTADPERAIRAYYNDQKKLDKGSENSTTNRPSKRK</sequence>
<comment type="caution">
    <text evidence="3">The sequence shown here is derived from an EMBL/GenBank/DDBJ whole genome shotgun (WGS) entry which is preliminary data.</text>
</comment>
<evidence type="ECO:0000256" key="1">
    <source>
        <dbReference type="SAM" id="Coils"/>
    </source>
</evidence>
<proteinExistence type="predicted"/>
<dbReference type="Proteomes" id="UP001620339">
    <property type="component" value="Unassembled WGS sequence"/>
</dbReference>
<name>A0ABW8J3K7_9GAMM</name>
<feature type="coiled-coil region" evidence="1">
    <location>
        <begin position="140"/>
        <end position="167"/>
    </location>
</feature>
<gene>
    <name evidence="3" type="ORF">ISP25_07290</name>
</gene>
<feature type="compositionally biased region" description="Basic and acidic residues" evidence="2">
    <location>
        <begin position="241"/>
        <end position="250"/>
    </location>
</feature>
<keyword evidence="4" id="KW-1185">Reference proteome</keyword>
<reference evidence="3 4" key="1">
    <citation type="submission" date="2020-10" db="EMBL/GenBank/DDBJ databases">
        <title>Phylogeny of dyella-like bacteria.</title>
        <authorList>
            <person name="Fu J."/>
        </authorList>
    </citation>
    <scope>NUCLEOTIDE SEQUENCE [LARGE SCALE GENOMIC DNA]</scope>
    <source>
        <strain evidence="3 4">KACC 19113</strain>
    </source>
</reference>
<dbReference type="RefSeq" id="WP_404612830.1">
    <property type="nucleotide sequence ID" value="NZ_JADIKK010000008.1"/>
</dbReference>
<feature type="region of interest" description="Disordered" evidence="2">
    <location>
        <begin position="1"/>
        <end position="20"/>
    </location>
</feature>
<feature type="compositionally biased region" description="Polar residues" evidence="2">
    <location>
        <begin position="251"/>
        <end position="262"/>
    </location>
</feature>
<evidence type="ECO:0000313" key="4">
    <source>
        <dbReference type="Proteomes" id="UP001620339"/>
    </source>
</evidence>
<evidence type="ECO:0000256" key="2">
    <source>
        <dbReference type="SAM" id="MobiDB-lite"/>
    </source>
</evidence>
<accession>A0ABW8J3K7</accession>
<protein>
    <submittedName>
        <fullName evidence="3">Uncharacterized protein</fullName>
    </submittedName>
</protein>
<keyword evidence="1" id="KW-0175">Coiled coil</keyword>
<evidence type="ECO:0000313" key="3">
    <source>
        <dbReference type="EMBL" id="MFK2876866.1"/>
    </source>
</evidence>
<feature type="region of interest" description="Disordered" evidence="2">
    <location>
        <begin position="241"/>
        <end position="262"/>
    </location>
</feature>
<organism evidence="3 4">
    <name type="scientific">Rhodanobacter hydrolyticus</name>
    <dbReference type="NCBI Taxonomy" id="2250595"/>
    <lineage>
        <taxon>Bacteria</taxon>
        <taxon>Pseudomonadati</taxon>
        <taxon>Pseudomonadota</taxon>
        <taxon>Gammaproteobacteria</taxon>
        <taxon>Lysobacterales</taxon>
        <taxon>Rhodanobacteraceae</taxon>
        <taxon>Rhodanobacter</taxon>
    </lineage>
</organism>